<dbReference type="Pfam" id="PF25967">
    <property type="entry name" value="RND-MFP_C"/>
    <property type="match status" value="1"/>
</dbReference>
<dbReference type="AlphaFoldDB" id="A0A4R6SUP8"/>
<dbReference type="InterPro" id="IPR006143">
    <property type="entry name" value="RND_pump_MFP"/>
</dbReference>
<dbReference type="GO" id="GO:0030313">
    <property type="term" value="C:cell envelope"/>
    <property type="evidence" value="ECO:0007669"/>
    <property type="project" value="UniProtKB-SubCell"/>
</dbReference>
<proteinExistence type="inferred from homology"/>
<dbReference type="InterPro" id="IPR058625">
    <property type="entry name" value="MdtA-like_BSH"/>
</dbReference>
<evidence type="ECO:0000256" key="1">
    <source>
        <dbReference type="ARBA" id="ARBA00004196"/>
    </source>
</evidence>
<evidence type="ECO:0000313" key="8">
    <source>
        <dbReference type="Proteomes" id="UP000295620"/>
    </source>
</evidence>
<sequence>MNYISSYTQSLNAVKWSNRVAISAALVFALFLYGCSNDKLQVSAPVVQTLPVISVNNSSEITFLEYPASIEGAVDLEIRPQVSGSLDQIYVNEGALVTKGQSLFKINELPFKEDLNNAKALLQSANAAALNAQLEVDKLTPLVANKVVSDFQLKSAKAAHQMAMASVEQAKAGVAAAKINLGYTLITAPVTGYVGRLPKKQGSLVSSSDPIPLTQLSDAHEVHVYFSLGEDDFISFNEKYPGKTVAERIKNIPGVSLLLADNTIYPNQGKVDMIDGQFDKQTGSITLRATFANKGAVLRSGNTGKIRLSLTHQNALAVPQESTIEIQDKVFVFSVDKNNKVTKQPITVLGASGTNYLIKDGLKSGDRIVFKGMESLKDGDAIKPEEKKNLTAINISK</sequence>
<dbReference type="PANTHER" id="PTHR30158">
    <property type="entry name" value="ACRA/E-RELATED COMPONENT OF DRUG EFFLUX TRANSPORTER"/>
    <property type="match status" value="1"/>
</dbReference>
<feature type="domain" description="Multidrug resistance protein MdtA-like barrel-sandwich hybrid" evidence="4">
    <location>
        <begin position="77"/>
        <end position="211"/>
    </location>
</feature>
<dbReference type="InterPro" id="IPR058626">
    <property type="entry name" value="MdtA-like_b-barrel"/>
</dbReference>
<dbReference type="Pfam" id="PF25917">
    <property type="entry name" value="BSH_RND"/>
    <property type="match status" value="1"/>
</dbReference>
<comment type="subcellular location">
    <subcellularLocation>
        <location evidence="1">Cell envelope</location>
    </subcellularLocation>
</comment>
<dbReference type="Proteomes" id="UP000295620">
    <property type="component" value="Unassembled WGS sequence"/>
</dbReference>
<keyword evidence="8" id="KW-1185">Reference proteome</keyword>
<reference evidence="7 8" key="1">
    <citation type="submission" date="2019-03" db="EMBL/GenBank/DDBJ databases">
        <title>Genomic Encyclopedia of Archaeal and Bacterial Type Strains, Phase II (KMG-II): from individual species to whole genera.</title>
        <authorList>
            <person name="Goeker M."/>
        </authorList>
    </citation>
    <scope>NUCLEOTIDE SEQUENCE [LARGE SCALE GENOMIC DNA]</scope>
    <source>
        <strain evidence="7 8">DSM 19035</strain>
    </source>
</reference>
<gene>
    <name evidence="7" type="ORF">ATK78_2644</name>
</gene>
<evidence type="ECO:0000259" key="4">
    <source>
        <dbReference type="Pfam" id="PF25917"/>
    </source>
</evidence>
<dbReference type="Gene3D" id="2.40.50.100">
    <property type="match status" value="1"/>
</dbReference>
<organism evidence="7 8">
    <name type="scientific">Pedobacter metabolipauper</name>
    <dbReference type="NCBI Taxonomy" id="425513"/>
    <lineage>
        <taxon>Bacteria</taxon>
        <taxon>Pseudomonadati</taxon>
        <taxon>Bacteroidota</taxon>
        <taxon>Sphingobacteriia</taxon>
        <taxon>Sphingobacteriales</taxon>
        <taxon>Sphingobacteriaceae</taxon>
        <taxon>Pedobacter</taxon>
    </lineage>
</organism>
<name>A0A4R6SUP8_9SPHI</name>
<dbReference type="InterPro" id="IPR058624">
    <property type="entry name" value="MdtA-like_HH"/>
</dbReference>
<dbReference type="EMBL" id="SNYC01000005">
    <property type="protein sequence ID" value="TDQ08141.1"/>
    <property type="molecule type" value="Genomic_DNA"/>
</dbReference>
<feature type="domain" description="Multidrug resistance protein MdtA-like C-terminal permuted SH3" evidence="6">
    <location>
        <begin position="314"/>
        <end position="373"/>
    </location>
</feature>
<comment type="caution">
    <text evidence="7">The sequence shown here is derived from an EMBL/GenBank/DDBJ whole genome shotgun (WGS) entry which is preliminary data.</text>
</comment>
<feature type="domain" description="Multidrug resistance protein MdtA-like alpha-helical hairpin" evidence="3">
    <location>
        <begin position="115"/>
        <end position="184"/>
    </location>
</feature>
<comment type="similarity">
    <text evidence="2">Belongs to the membrane fusion protein (MFP) (TC 8.A.1) family.</text>
</comment>
<dbReference type="NCBIfam" id="TIGR01730">
    <property type="entry name" value="RND_mfp"/>
    <property type="match status" value="1"/>
</dbReference>
<dbReference type="PANTHER" id="PTHR30158:SF23">
    <property type="entry name" value="MULTIDRUG RESISTANCE PROTEIN MEXA"/>
    <property type="match status" value="1"/>
</dbReference>
<dbReference type="Gene3D" id="1.10.287.470">
    <property type="entry name" value="Helix hairpin bin"/>
    <property type="match status" value="1"/>
</dbReference>
<evidence type="ECO:0000313" key="7">
    <source>
        <dbReference type="EMBL" id="TDQ08141.1"/>
    </source>
</evidence>
<evidence type="ECO:0000259" key="3">
    <source>
        <dbReference type="Pfam" id="PF25876"/>
    </source>
</evidence>
<dbReference type="SUPFAM" id="SSF111369">
    <property type="entry name" value="HlyD-like secretion proteins"/>
    <property type="match status" value="1"/>
</dbReference>
<feature type="domain" description="Multidrug resistance protein MdtA-like beta-barrel" evidence="5">
    <location>
        <begin position="222"/>
        <end position="311"/>
    </location>
</feature>
<dbReference type="RefSeq" id="WP_133576542.1">
    <property type="nucleotide sequence ID" value="NZ_SNYC01000005.1"/>
</dbReference>
<evidence type="ECO:0000259" key="5">
    <source>
        <dbReference type="Pfam" id="PF25944"/>
    </source>
</evidence>
<dbReference type="GO" id="GO:0005886">
    <property type="term" value="C:plasma membrane"/>
    <property type="evidence" value="ECO:0007669"/>
    <property type="project" value="TreeGrafter"/>
</dbReference>
<dbReference type="Gene3D" id="2.40.30.170">
    <property type="match status" value="1"/>
</dbReference>
<dbReference type="GO" id="GO:0046677">
    <property type="term" value="P:response to antibiotic"/>
    <property type="evidence" value="ECO:0007669"/>
    <property type="project" value="TreeGrafter"/>
</dbReference>
<evidence type="ECO:0000259" key="6">
    <source>
        <dbReference type="Pfam" id="PF25967"/>
    </source>
</evidence>
<dbReference type="OrthoDB" id="9801814at2"/>
<dbReference type="Gene3D" id="2.40.420.20">
    <property type="match status" value="1"/>
</dbReference>
<dbReference type="GO" id="GO:0022857">
    <property type="term" value="F:transmembrane transporter activity"/>
    <property type="evidence" value="ECO:0007669"/>
    <property type="project" value="InterPro"/>
</dbReference>
<dbReference type="InterPro" id="IPR058627">
    <property type="entry name" value="MdtA-like_C"/>
</dbReference>
<protein>
    <submittedName>
        <fullName evidence="7">Membrane fusion protein (Multidrug efflux system)</fullName>
    </submittedName>
</protein>
<evidence type="ECO:0000256" key="2">
    <source>
        <dbReference type="ARBA" id="ARBA00009477"/>
    </source>
</evidence>
<dbReference type="Pfam" id="PF25944">
    <property type="entry name" value="Beta-barrel_RND"/>
    <property type="match status" value="1"/>
</dbReference>
<dbReference type="Pfam" id="PF25876">
    <property type="entry name" value="HH_MFP_RND"/>
    <property type="match status" value="1"/>
</dbReference>
<accession>A0A4R6SUP8</accession>